<evidence type="ECO:0000256" key="6">
    <source>
        <dbReference type="SAM" id="MobiDB-lite"/>
    </source>
</evidence>
<dbReference type="GO" id="GO:0051723">
    <property type="term" value="F:protein methylesterase activity"/>
    <property type="evidence" value="ECO:0007669"/>
    <property type="project" value="UniProtKB-EC"/>
</dbReference>
<gene>
    <name evidence="8" type="ORF">C1SCF055_LOCUS22326</name>
</gene>
<dbReference type="Proteomes" id="UP001152797">
    <property type="component" value="Unassembled WGS sequence"/>
</dbReference>
<reference evidence="8" key="1">
    <citation type="submission" date="2022-10" db="EMBL/GenBank/DDBJ databases">
        <authorList>
            <person name="Chen Y."/>
            <person name="Dougan E. K."/>
            <person name="Chan C."/>
            <person name="Rhodes N."/>
            <person name="Thang M."/>
        </authorList>
    </citation>
    <scope>NUCLEOTIDE SEQUENCE</scope>
</reference>
<evidence type="ECO:0000313" key="8">
    <source>
        <dbReference type="EMBL" id="CAI3995800.1"/>
    </source>
</evidence>
<dbReference type="PANTHER" id="PTHR14189:SF0">
    <property type="entry name" value="PROTEIN PHOSPHATASE METHYLESTERASE 1"/>
    <property type="match status" value="1"/>
</dbReference>
<dbReference type="Gene3D" id="3.40.50.1820">
    <property type="entry name" value="alpha/beta hydrolase"/>
    <property type="match status" value="1"/>
</dbReference>
<feature type="domain" description="AB hydrolase-1" evidence="7">
    <location>
        <begin position="60"/>
        <end position="316"/>
    </location>
</feature>
<protein>
    <recommendedName>
        <fullName evidence="2">protein phosphatase methylesterase-1</fullName>
        <ecNumber evidence="2">3.1.1.89</ecNumber>
    </recommendedName>
</protein>
<evidence type="ECO:0000256" key="2">
    <source>
        <dbReference type="ARBA" id="ARBA00013111"/>
    </source>
</evidence>
<dbReference type="AlphaFoldDB" id="A0A9P1CQS1"/>
<evidence type="ECO:0000256" key="5">
    <source>
        <dbReference type="ARBA" id="ARBA00049203"/>
    </source>
</evidence>
<evidence type="ECO:0000256" key="4">
    <source>
        <dbReference type="ARBA" id="ARBA00022801"/>
    </source>
</evidence>
<dbReference type="EC" id="3.1.1.89" evidence="2"/>
<comment type="caution">
    <text evidence="8">The sequence shown here is derived from an EMBL/GenBank/DDBJ whole genome shotgun (WGS) entry which is preliminary data.</text>
</comment>
<dbReference type="EMBL" id="CAMXCT030002114">
    <property type="protein sequence ID" value="CAL4783112.1"/>
    <property type="molecule type" value="Genomic_DNA"/>
</dbReference>
<feature type="compositionally biased region" description="Low complexity" evidence="6">
    <location>
        <begin position="338"/>
        <end position="349"/>
    </location>
</feature>
<evidence type="ECO:0000256" key="3">
    <source>
        <dbReference type="ARBA" id="ARBA00022487"/>
    </source>
</evidence>
<dbReference type="EMBL" id="CAMXCT010002114">
    <property type="protein sequence ID" value="CAI3995800.1"/>
    <property type="molecule type" value="Genomic_DNA"/>
</dbReference>
<sequence>MDMNAPPPPTTPKRARACATPADWQEELMTLPTGLAVPTYWWHPPQEHLTPVSELSSAAVLCLHGAGDVALCWAQVARKLLRDQRLGGNAIVSADLRGHGRACFGHEPLDESLRLERLLPDMLALVKCISDRVEGEGLILCGHSLGGAVAARAAQEALKMKPPLPVRTVVLLESVEGTATEGLSRSIAWMQARPQSFGSLEDAIAWSLSSGMLTNPQSARENVPPRLVHHEEADGKESWSWRTDVSKATSCLSHCFEGLSELFVALPLPKLLVVGAVDRMDATLEAAHMQGRFRLDVVPHPGHYIHEDRPEEVAEAIAKFLLQLKQQEAAYAKIMEGRASPSSSRSPSANPKRQRVS</sequence>
<proteinExistence type="inferred from homology"/>
<organism evidence="8">
    <name type="scientific">Cladocopium goreaui</name>
    <dbReference type="NCBI Taxonomy" id="2562237"/>
    <lineage>
        <taxon>Eukaryota</taxon>
        <taxon>Sar</taxon>
        <taxon>Alveolata</taxon>
        <taxon>Dinophyceae</taxon>
        <taxon>Suessiales</taxon>
        <taxon>Symbiodiniaceae</taxon>
        <taxon>Cladocopium</taxon>
    </lineage>
</organism>
<keyword evidence="10" id="KW-1185">Reference proteome</keyword>
<keyword evidence="4" id="KW-0378">Hydrolase</keyword>
<name>A0A9P1CQS1_9DINO</name>
<feature type="region of interest" description="Disordered" evidence="6">
    <location>
        <begin position="333"/>
        <end position="357"/>
    </location>
</feature>
<dbReference type="InterPro" id="IPR016812">
    <property type="entry name" value="PPase_methylesterase_euk"/>
</dbReference>
<evidence type="ECO:0000313" key="9">
    <source>
        <dbReference type="EMBL" id="CAL4783112.1"/>
    </source>
</evidence>
<evidence type="ECO:0000259" key="7">
    <source>
        <dbReference type="Pfam" id="PF12697"/>
    </source>
</evidence>
<dbReference type="SUPFAM" id="SSF53474">
    <property type="entry name" value="alpha/beta-Hydrolases"/>
    <property type="match status" value="1"/>
</dbReference>
<accession>A0A9P1CQS1</accession>
<comment type="catalytic activity">
    <reaction evidence="5">
        <text>[phosphatase 2A protein]-C-terminal L-leucine methyl ester + H2O = [phosphatase 2A protein]-C-terminal L-leucine + methanol + H(+)</text>
        <dbReference type="Rhea" id="RHEA:48548"/>
        <dbReference type="Rhea" id="RHEA-COMP:12134"/>
        <dbReference type="Rhea" id="RHEA-COMP:12135"/>
        <dbReference type="ChEBI" id="CHEBI:15377"/>
        <dbReference type="ChEBI" id="CHEBI:15378"/>
        <dbReference type="ChEBI" id="CHEBI:17790"/>
        <dbReference type="ChEBI" id="CHEBI:90516"/>
        <dbReference type="ChEBI" id="CHEBI:90517"/>
        <dbReference type="EC" id="3.1.1.89"/>
    </reaction>
</comment>
<evidence type="ECO:0000256" key="1">
    <source>
        <dbReference type="ARBA" id="ARBA00008645"/>
    </source>
</evidence>
<evidence type="ECO:0000313" key="10">
    <source>
        <dbReference type="Proteomes" id="UP001152797"/>
    </source>
</evidence>
<dbReference type="OrthoDB" id="194865at2759"/>
<reference evidence="9 10" key="2">
    <citation type="submission" date="2024-05" db="EMBL/GenBank/DDBJ databases">
        <authorList>
            <person name="Chen Y."/>
            <person name="Shah S."/>
            <person name="Dougan E. K."/>
            <person name="Thang M."/>
            <person name="Chan C."/>
        </authorList>
    </citation>
    <scope>NUCLEOTIDE SEQUENCE [LARGE SCALE GENOMIC DNA]</scope>
</reference>
<keyword evidence="3" id="KW-0719">Serine esterase</keyword>
<comment type="similarity">
    <text evidence="1">Belongs to the AB hydrolase superfamily.</text>
</comment>
<dbReference type="PANTHER" id="PTHR14189">
    <property type="entry name" value="PROTEIN PHOSPHATASE METHYLESTERASE-1 RELATED"/>
    <property type="match status" value="1"/>
</dbReference>
<dbReference type="Pfam" id="PF12697">
    <property type="entry name" value="Abhydrolase_6"/>
    <property type="match status" value="1"/>
</dbReference>
<dbReference type="InterPro" id="IPR029058">
    <property type="entry name" value="AB_hydrolase_fold"/>
</dbReference>
<dbReference type="InterPro" id="IPR000073">
    <property type="entry name" value="AB_hydrolase_1"/>
</dbReference>
<dbReference type="EMBL" id="CAMXCT020002114">
    <property type="protein sequence ID" value="CAL1149175.1"/>
    <property type="molecule type" value="Genomic_DNA"/>
</dbReference>